<feature type="region of interest" description="Disordered" evidence="1">
    <location>
        <begin position="304"/>
        <end position="334"/>
    </location>
</feature>
<sequence>MVVDFATQMGVTRLPNLTGDGRDGFPTKAQHDWCVEQYLFDMCEKKRGKALVNKSLYDRILAVCIDKSNKKTETAQFRWWVRRTFNLYSGPSGQYLMHENRPIAIKEQIYDILIYCHAECGHGGRDKTSATVRQYFSWIPKDVVSRFVSVCPGCHARTQKDDEYFSNKGADGYYPVHDKVRNLSIIRNQATPENYGRTLCYQPLLAPGMLKIIKTIEEWPARAFTAPSPEPIASALPQLLGPPLTKINEPPQSMDVFHPGHSGAVLNLGLQSFPGCMNQSALGMMTSDSLSGPPQFIFSHEAESWPTQVPTPSLHPDDQSLSSASSQHSFLNPESQAPFNSLELNKENIPLYLSNAVDSPSYFPIQATPMNTQGFQKTINTKSRGKPGRKPTARKTNSKSKACKKGFAAVGNLVNAPAIPGLATVNLPLSANKAGQSEDDTTTKSRTSSPSVSPPVIFPTYNYNIQKFDGCNEIVADPSQSLILGGNAREIGTSEYIDAPIKVFDDRNIQPQPEYNSQINHGFIQEALPKSAVWSSTTTLVDNYANRPPAISHQSFVHSPLLSVEEASYPSNFSTPTNHVPVQEAAPVSNSWKNVIPFAEGYVLTEANYPYTYPHFNQVSNEPYDGVSINDSVGATFFQNHASPYPQYDEGPEVTTIDPREEFMRGVLNKNYDLSIPLPQEQIFRTEADHNRSLGVNECNEAVSPYERNLLPQDH</sequence>
<feature type="compositionally biased region" description="Basic residues" evidence="1">
    <location>
        <begin position="383"/>
        <end position="401"/>
    </location>
</feature>
<name>A0AAV0BFU1_PHAPC</name>
<feature type="region of interest" description="Disordered" evidence="1">
    <location>
        <begin position="377"/>
        <end position="401"/>
    </location>
</feature>
<proteinExistence type="predicted"/>
<keyword evidence="3" id="KW-1185">Reference proteome</keyword>
<reference evidence="2" key="1">
    <citation type="submission" date="2022-06" db="EMBL/GenBank/DDBJ databases">
        <authorList>
            <consortium name="SYNGENTA / RWTH Aachen University"/>
        </authorList>
    </citation>
    <scope>NUCLEOTIDE SEQUENCE</scope>
</reference>
<protein>
    <recommendedName>
        <fullName evidence="4">Integrase zinc-binding domain-containing protein</fullName>
    </recommendedName>
</protein>
<evidence type="ECO:0008006" key="4">
    <source>
        <dbReference type="Google" id="ProtNLM"/>
    </source>
</evidence>
<evidence type="ECO:0000313" key="2">
    <source>
        <dbReference type="EMBL" id="CAH7686020.1"/>
    </source>
</evidence>
<accession>A0AAV0BFU1</accession>
<feature type="compositionally biased region" description="Low complexity" evidence="1">
    <location>
        <begin position="320"/>
        <end position="329"/>
    </location>
</feature>
<gene>
    <name evidence="2" type="ORF">PPACK8108_LOCUS20617</name>
</gene>
<dbReference type="AlphaFoldDB" id="A0AAV0BFU1"/>
<evidence type="ECO:0000256" key="1">
    <source>
        <dbReference type="SAM" id="MobiDB-lite"/>
    </source>
</evidence>
<comment type="caution">
    <text evidence="2">The sequence shown here is derived from an EMBL/GenBank/DDBJ whole genome shotgun (WGS) entry which is preliminary data.</text>
</comment>
<evidence type="ECO:0000313" key="3">
    <source>
        <dbReference type="Proteomes" id="UP001153365"/>
    </source>
</evidence>
<dbReference type="Proteomes" id="UP001153365">
    <property type="component" value="Unassembled WGS sequence"/>
</dbReference>
<feature type="region of interest" description="Disordered" evidence="1">
    <location>
        <begin position="433"/>
        <end position="453"/>
    </location>
</feature>
<organism evidence="2 3">
    <name type="scientific">Phakopsora pachyrhizi</name>
    <name type="common">Asian soybean rust disease fungus</name>
    <dbReference type="NCBI Taxonomy" id="170000"/>
    <lineage>
        <taxon>Eukaryota</taxon>
        <taxon>Fungi</taxon>
        <taxon>Dikarya</taxon>
        <taxon>Basidiomycota</taxon>
        <taxon>Pucciniomycotina</taxon>
        <taxon>Pucciniomycetes</taxon>
        <taxon>Pucciniales</taxon>
        <taxon>Phakopsoraceae</taxon>
        <taxon>Phakopsora</taxon>
    </lineage>
</organism>
<dbReference type="EMBL" id="CALTRL010005766">
    <property type="protein sequence ID" value="CAH7686020.1"/>
    <property type="molecule type" value="Genomic_DNA"/>
</dbReference>